<feature type="transmembrane region" description="Helical" evidence="1">
    <location>
        <begin position="41"/>
        <end position="64"/>
    </location>
</feature>
<feature type="transmembrane region" description="Helical" evidence="1">
    <location>
        <begin position="101"/>
        <end position="122"/>
    </location>
</feature>
<dbReference type="Gene3D" id="1.10.1760.20">
    <property type="match status" value="1"/>
</dbReference>
<accession>A0A7X0VRK9</accession>
<dbReference type="Pfam" id="PF12822">
    <property type="entry name" value="ECF_trnsprt"/>
    <property type="match status" value="1"/>
</dbReference>
<dbReference type="GO" id="GO:0022857">
    <property type="term" value="F:transmembrane transporter activity"/>
    <property type="evidence" value="ECO:0007669"/>
    <property type="project" value="InterPro"/>
</dbReference>
<feature type="transmembrane region" description="Helical" evidence="1">
    <location>
        <begin position="6"/>
        <end position="29"/>
    </location>
</feature>
<evidence type="ECO:0000256" key="1">
    <source>
        <dbReference type="SAM" id="Phobius"/>
    </source>
</evidence>
<organism evidence="2 3">
    <name type="scientific">Clostridium gasigenes</name>
    <dbReference type="NCBI Taxonomy" id="94869"/>
    <lineage>
        <taxon>Bacteria</taxon>
        <taxon>Bacillati</taxon>
        <taxon>Bacillota</taxon>
        <taxon>Clostridia</taxon>
        <taxon>Eubacteriales</taxon>
        <taxon>Clostridiaceae</taxon>
        <taxon>Clostridium</taxon>
    </lineage>
</organism>
<keyword evidence="1" id="KW-1133">Transmembrane helix</keyword>
<keyword evidence="1" id="KW-0472">Membrane</keyword>
<reference evidence="2 3" key="1">
    <citation type="submission" date="2020-08" db="EMBL/GenBank/DDBJ databases">
        <title>Clostridia isolated from Swiss meat.</title>
        <authorList>
            <person name="Wambui J."/>
            <person name="Stevens M.J.A."/>
            <person name="Stephan R."/>
        </authorList>
    </citation>
    <scope>NUCLEOTIDE SEQUENCE [LARGE SCALE GENOMIC DNA]</scope>
    <source>
        <strain evidence="2 3">CM001</strain>
    </source>
</reference>
<dbReference type="AlphaFoldDB" id="A0A7X0VRK9"/>
<dbReference type="EMBL" id="JACKWY010000004">
    <property type="protein sequence ID" value="MBB6714705.1"/>
    <property type="molecule type" value="Genomic_DNA"/>
</dbReference>
<dbReference type="Proteomes" id="UP000585258">
    <property type="component" value="Unassembled WGS sequence"/>
</dbReference>
<evidence type="ECO:0000313" key="2">
    <source>
        <dbReference type="EMBL" id="MBB6714705.1"/>
    </source>
</evidence>
<dbReference type="RefSeq" id="WP_185164221.1">
    <property type="nucleotide sequence ID" value="NZ_JACKWY010000004.1"/>
</dbReference>
<dbReference type="InterPro" id="IPR024529">
    <property type="entry name" value="ECF_trnsprt_substrate-spec"/>
</dbReference>
<feature type="transmembrane region" description="Helical" evidence="1">
    <location>
        <begin position="70"/>
        <end position="89"/>
    </location>
</feature>
<keyword evidence="1" id="KW-0812">Transmembrane</keyword>
<protein>
    <submittedName>
        <fullName evidence="2">ECF transporter S component</fullName>
    </submittedName>
</protein>
<comment type="caution">
    <text evidence="2">The sequence shown here is derived from an EMBL/GenBank/DDBJ whole genome shotgun (WGS) entry which is preliminary data.</text>
</comment>
<proteinExistence type="predicted"/>
<sequence>MNENKTFNVTLMAMCVGFNIIGAFLALTLKLPVYLDTIGTFLSAFLLGPIAGVVTGGVSSLINGITFDPISLYFMPVQLITGFMAGMLFKKGLFKGKLIPISMIIVTVTSSIVASIIAAYVFGGITTSGSSFIVMYLKEAGVNIITSVFSTQILTDLLDKAIVISLVIYLIKIIPVNLKRKHFSEDALGDENGKI</sequence>
<name>A0A7X0VRK9_9CLOT</name>
<evidence type="ECO:0000313" key="3">
    <source>
        <dbReference type="Proteomes" id="UP000585258"/>
    </source>
</evidence>
<gene>
    <name evidence="2" type="ORF">H7E68_08160</name>
</gene>